<dbReference type="AlphaFoldDB" id="A0A6M1LSH6"/>
<reference evidence="3 4" key="2">
    <citation type="submission" date="2020-03" db="EMBL/GenBank/DDBJ databases">
        <title>Roseomonas stagni sp. nov., isolated from pond water in Japan.</title>
        <authorList>
            <person name="Furuhata K."/>
            <person name="Miyamoto H."/>
            <person name="Goto K."/>
        </authorList>
    </citation>
    <scope>NUCLEOTIDE SEQUENCE [LARGE SCALE GENOMIC DNA]</scope>
    <source>
        <strain evidence="3 4">PeD5</strain>
    </source>
</reference>
<dbReference type="Gene3D" id="3.40.50.1820">
    <property type="entry name" value="alpha/beta hydrolase"/>
    <property type="match status" value="1"/>
</dbReference>
<dbReference type="SUPFAM" id="SSF53474">
    <property type="entry name" value="alpha/beta-Hydrolases"/>
    <property type="match status" value="1"/>
</dbReference>
<reference evidence="3 4" key="1">
    <citation type="submission" date="2020-02" db="EMBL/GenBank/DDBJ databases">
        <authorList>
            <person name="Kim H.M."/>
            <person name="Jeon C.O."/>
        </authorList>
    </citation>
    <scope>NUCLEOTIDE SEQUENCE [LARGE SCALE GENOMIC DNA]</scope>
    <source>
        <strain evidence="3 4">PeD5</strain>
    </source>
</reference>
<gene>
    <name evidence="3" type="ORF">G3576_21135</name>
</gene>
<protein>
    <submittedName>
        <fullName evidence="3">CocE/NonD family hydrolase</fullName>
    </submittedName>
</protein>
<dbReference type="InterPro" id="IPR013736">
    <property type="entry name" value="Xaa-Pro_dipept_C"/>
</dbReference>
<dbReference type="InterPro" id="IPR008979">
    <property type="entry name" value="Galactose-bd-like_sf"/>
</dbReference>
<dbReference type="InterPro" id="IPR029058">
    <property type="entry name" value="AB_hydrolase_fold"/>
</dbReference>
<feature type="domain" description="Xaa-Pro dipeptidyl-peptidase C-terminal" evidence="2">
    <location>
        <begin position="310"/>
        <end position="548"/>
    </location>
</feature>
<organism evidence="3 4">
    <name type="scientific">Falsiroseomonas algicola</name>
    <dbReference type="NCBI Taxonomy" id="2716930"/>
    <lineage>
        <taxon>Bacteria</taxon>
        <taxon>Pseudomonadati</taxon>
        <taxon>Pseudomonadota</taxon>
        <taxon>Alphaproteobacteria</taxon>
        <taxon>Acetobacterales</taxon>
        <taxon>Roseomonadaceae</taxon>
        <taxon>Falsiroseomonas</taxon>
    </lineage>
</organism>
<evidence type="ECO:0000256" key="1">
    <source>
        <dbReference type="ARBA" id="ARBA00022801"/>
    </source>
</evidence>
<dbReference type="NCBIfam" id="TIGR00976">
    <property type="entry name" value="CocE_NonD"/>
    <property type="match status" value="1"/>
</dbReference>
<dbReference type="EMBL" id="JAAIKB010000009">
    <property type="protein sequence ID" value="NGM22534.1"/>
    <property type="molecule type" value="Genomic_DNA"/>
</dbReference>
<evidence type="ECO:0000313" key="4">
    <source>
        <dbReference type="Proteomes" id="UP000475385"/>
    </source>
</evidence>
<proteinExistence type="predicted"/>
<keyword evidence="4" id="KW-1185">Reference proteome</keyword>
<dbReference type="InterPro" id="IPR050585">
    <property type="entry name" value="Xaa-Pro_dipeptidyl-ppase/CocE"/>
</dbReference>
<evidence type="ECO:0000259" key="2">
    <source>
        <dbReference type="SMART" id="SM00939"/>
    </source>
</evidence>
<dbReference type="Pfam" id="PF08530">
    <property type="entry name" value="PepX_C"/>
    <property type="match status" value="1"/>
</dbReference>
<dbReference type="SMART" id="SM00939">
    <property type="entry name" value="PepX_C"/>
    <property type="match status" value="1"/>
</dbReference>
<dbReference type="InterPro" id="IPR005674">
    <property type="entry name" value="CocE/Ser_esterase"/>
</dbReference>
<dbReference type="InterPro" id="IPR000383">
    <property type="entry name" value="Xaa-Pro-like_dom"/>
</dbReference>
<dbReference type="SUPFAM" id="SSF49785">
    <property type="entry name" value="Galactose-binding domain-like"/>
    <property type="match status" value="1"/>
</dbReference>
<accession>A0A6M1LSH6</accession>
<dbReference type="PANTHER" id="PTHR43056:SF10">
    <property type="entry name" value="COCE_NOND FAMILY, PUTATIVE (AFU_ORTHOLOGUE AFUA_7G00600)-RELATED"/>
    <property type="match status" value="1"/>
</dbReference>
<evidence type="ECO:0000313" key="3">
    <source>
        <dbReference type="EMBL" id="NGM22534.1"/>
    </source>
</evidence>
<dbReference type="Proteomes" id="UP000475385">
    <property type="component" value="Unassembled WGS sequence"/>
</dbReference>
<dbReference type="Pfam" id="PF02129">
    <property type="entry name" value="Peptidase_S15"/>
    <property type="match status" value="1"/>
</dbReference>
<dbReference type="PANTHER" id="PTHR43056">
    <property type="entry name" value="PEPTIDASE S9 PROLYL OLIGOPEPTIDASE"/>
    <property type="match status" value="1"/>
</dbReference>
<dbReference type="GO" id="GO:0008239">
    <property type="term" value="F:dipeptidyl-peptidase activity"/>
    <property type="evidence" value="ECO:0007669"/>
    <property type="project" value="InterPro"/>
</dbReference>
<dbReference type="Gene3D" id="1.10.3020.20">
    <property type="match status" value="1"/>
</dbReference>
<sequence length="555" mass="61961">MIVERDVAIPMADGVVLRANVFRPEGPGPFPVIMSMGIYGKDIHFADGYTPQWEVLTKLYPGLATDGSSGRWLRWEVPDPERFVPDGFALVNVDSRGSGKSPGYLDPFSPRETQDYAEAIDWAGTQPWSNGKVGLLGVSYLAIKQWQVAALRPKHLAAIVPWEGATDLYRDWSHHGGILSNSFTEAWWPRQALVNQHGSAETPHRDRETGERTTGPAAFSADILKGSRSEHPQQIAEHPLDDGWMRERTPDLSRIAVPVLSAGNWGGPGLHLRGNTLGFERAGTPDKWLSMHDGTHYESFYLPDYVVMQKRFLGHFLRGDANGWESEPRVQLSIRHPGRPSTRRMEQEWPLARTRWTKLYLGRGTLGWTAPGDDAVLDYDAFGEGVDFTTAPFDSAMEFTGPLALRLWVASSTTDMDVFATLRCFAPDGQEVLFTGAHEPVPVARGWLRASHRALDEARSTPWRPWHPHDRVDPLEPGSFVPLDLEIWPTCLIVPPGHRLVLTIAGRDFEYPGKPGRILHNHSRDRDATIFGGRNSIAMGGGRESFLLMPLIPER</sequence>
<dbReference type="Gene3D" id="2.60.120.260">
    <property type="entry name" value="Galactose-binding domain-like"/>
    <property type="match status" value="1"/>
</dbReference>
<name>A0A6M1LSH6_9PROT</name>
<keyword evidence="1 3" id="KW-0378">Hydrolase</keyword>
<comment type="caution">
    <text evidence="3">The sequence shown here is derived from an EMBL/GenBank/DDBJ whole genome shotgun (WGS) entry which is preliminary data.</text>
</comment>